<reference evidence="2" key="1">
    <citation type="submission" date="2023-07" db="EMBL/GenBank/DDBJ databases">
        <title>Genome content predicts the carbon catabolic preferences of heterotrophic bacteria.</title>
        <authorList>
            <person name="Gralka M."/>
        </authorList>
    </citation>
    <scope>NUCLEOTIDE SEQUENCE</scope>
    <source>
        <strain evidence="2">4G09</strain>
    </source>
</reference>
<protein>
    <submittedName>
        <fullName evidence="2">Uncharacterized protein</fullName>
    </submittedName>
</protein>
<comment type="caution">
    <text evidence="2">The sequence shown here is derived from an EMBL/GenBank/DDBJ whole genome shotgun (WGS) entry which is preliminary data.</text>
</comment>
<feature type="coiled-coil region" evidence="1">
    <location>
        <begin position="184"/>
        <end position="233"/>
    </location>
</feature>
<sequence>MKQTYILDGYITALSPITVTRPDDTFAGGGHSEDLSRLPRVGAKKQDTTAYLPGATFRGKLRRACQDRIIKRLSSTGQPATFSLSEHYMQRQGVDTTQKTAKEKSDGLIDGEKKLREKNPLLSLFGRWKLSGHLSISGLIPSTDNCIFIDGDGVRTNDFIRSPEKINLLSADEQKQLKLIMQEEAQASIEVNEIKSTIKQLKKDLKTAGDAEKEVIKEEIVKLEQSIVTKKDNKKVKESIQRPLPGYECFKPDTNFTSKISLFNATEYELGLFIETMAEFAQEPRIGGHRSADCGSISLEYDIKIFPELADNPIKIGTLRIDETGFILIDDTENKELEKARENFIKALGENQFDFTEFLR</sequence>
<evidence type="ECO:0000313" key="2">
    <source>
        <dbReference type="EMBL" id="MDP2565745.1"/>
    </source>
</evidence>
<organism evidence="2 3">
    <name type="scientific">Pseudoalteromonas marina</name>
    <dbReference type="NCBI Taxonomy" id="267375"/>
    <lineage>
        <taxon>Bacteria</taxon>
        <taxon>Pseudomonadati</taxon>
        <taxon>Pseudomonadota</taxon>
        <taxon>Gammaproteobacteria</taxon>
        <taxon>Alteromonadales</taxon>
        <taxon>Pseudoalteromonadaceae</taxon>
        <taxon>Pseudoalteromonas</taxon>
    </lineage>
</organism>
<dbReference type="RefSeq" id="WP_305472464.1">
    <property type="nucleotide sequence ID" value="NZ_JAUYVT010000014.1"/>
</dbReference>
<dbReference type="Proteomes" id="UP001177212">
    <property type="component" value="Unassembled WGS sequence"/>
</dbReference>
<keyword evidence="3" id="KW-1185">Reference proteome</keyword>
<name>A0ABT9FGK3_9GAMM</name>
<gene>
    <name evidence="2" type="ORF">Q8W34_13955</name>
</gene>
<accession>A0ABT9FGK3</accession>
<evidence type="ECO:0000313" key="3">
    <source>
        <dbReference type="Proteomes" id="UP001177212"/>
    </source>
</evidence>
<keyword evidence="1" id="KW-0175">Coiled coil</keyword>
<proteinExistence type="predicted"/>
<dbReference type="EMBL" id="JAUYVT010000014">
    <property type="protein sequence ID" value="MDP2565745.1"/>
    <property type="molecule type" value="Genomic_DNA"/>
</dbReference>
<evidence type="ECO:0000256" key="1">
    <source>
        <dbReference type="SAM" id="Coils"/>
    </source>
</evidence>